<dbReference type="KEGG" id="mars:A8C75_14125"/>
<evidence type="ECO:0000256" key="1">
    <source>
        <dbReference type="ARBA" id="ARBA00022679"/>
    </source>
</evidence>
<sequence>MDTTIRYEIPGDIAGIHSLIELAFRNAPHTDHTEQYIVQALRAAGVLWASLVAESGGKLVGHLALSPVQISDGSSGWYGLGPIAVHPDYQGKAVGSRLMQRALAELEARGAAGCVVLGDPGYYGRFGFKAQSRLVLPGVPPEYFQARSFRGACPRGSVQYQLAFNARG</sequence>
<dbReference type="OrthoDB" id="9797178at2"/>
<dbReference type="Proteomes" id="UP000078070">
    <property type="component" value="Chromosome"/>
</dbReference>
<keyword evidence="2" id="KW-0012">Acyltransferase</keyword>
<dbReference type="GO" id="GO:0016747">
    <property type="term" value="F:acyltransferase activity, transferring groups other than amino-acyl groups"/>
    <property type="evidence" value="ECO:0007669"/>
    <property type="project" value="InterPro"/>
</dbReference>
<name>A0A1A9F010_9GAMM</name>
<reference evidence="5" key="1">
    <citation type="submission" date="2016-05" db="EMBL/GenBank/DDBJ databases">
        <authorList>
            <person name="Baek K."/>
            <person name="Yang S.-J."/>
        </authorList>
    </citation>
    <scope>NUCLEOTIDE SEQUENCE [LARGE SCALE GENOMIC DNA]</scope>
    <source>
        <strain evidence="5">ST58-10</strain>
    </source>
</reference>
<dbReference type="Gene3D" id="3.40.630.30">
    <property type="match status" value="1"/>
</dbReference>
<dbReference type="PANTHER" id="PTHR43877">
    <property type="entry name" value="AMINOALKYLPHOSPHONATE N-ACETYLTRANSFERASE-RELATED-RELATED"/>
    <property type="match status" value="1"/>
</dbReference>
<evidence type="ECO:0000259" key="3">
    <source>
        <dbReference type="PROSITE" id="PS51186"/>
    </source>
</evidence>
<evidence type="ECO:0000313" key="4">
    <source>
        <dbReference type="EMBL" id="ANG63495.1"/>
    </source>
</evidence>
<gene>
    <name evidence="4" type="ORF">A8C75_14125</name>
</gene>
<dbReference type="InterPro" id="IPR016181">
    <property type="entry name" value="Acyl_CoA_acyltransferase"/>
</dbReference>
<dbReference type="Pfam" id="PF00583">
    <property type="entry name" value="Acetyltransf_1"/>
    <property type="match status" value="1"/>
</dbReference>
<dbReference type="PROSITE" id="PS51186">
    <property type="entry name" value="GNAT"/>
    <property type="match status" value="1"/>
</dbReference>
<keyword evidence="5" id="KW-1185">Reference proteome</keyword>
<dbReference type="InterPro" id="IPR050832">
    <property type="entry name" value="Bact_Acetyltransf"/>
</dbReference>
<evidence type="ECO:0000256" key="2">
    <source>
        <dbReference type="ARBA" id="ARBA00023315"/>
    </source>
</evidence>
<dbReference type="EMBL" id="CP015839">
    <property type="protein sequence ID" value="ANG63495.1"/>
    <property type="molecule type" value="Genomic_DNA"/>
</dbReference>
<feature type="domain" description="N-acetyltransferase" evidence="3">
    <location>
        <begin position="3"/>
        <end position="150"/>
    </location>
</feature>
<protein>
    <submittedName>
        <fullName evidence="4">GCN5 family acetyltransferase</fullName>
    </submittedName>
</protein>
<dbReference type="AlphaFoldDB" id="A0A1A9F010"/>
<evidence type="ECO:0000313" key="5">
    <source>
        <dbReference type="Proteomes" id="UP000078070"/>
    </source>
</evidence>
<dbReference type="RefSeq" id="WP_067383599.1">
    <property type="nucleotide sequence ID" value="NZ_CP015839.1"/>
</dbReference>
<dbReference type="STRING" id="1821621.A8C75_14125"/>
<accession>A0A1A9F010</accession>
<organism evidence="4 5">
    <name type="scientific">Marinobacterium aestuarii</name>
    <dbReference type="NCBI Taxonomy" id="1821621"/>
    <lineage>
        <taxon>Bacteria</taxon>
        <taxon>Pseudomonadati</taxon>
        <taxon>Pseudomonadota</taxon>
        <taxon>Gammaproteobacteria</taxon>
        <taxon>Oceanospirillales</taxon>
        <taxon>Oceanospirillaceae</taxon>
        <taxon>Marinobacterium</taxon>
    </lineage>
</organism>
<dbReference type="SUPFAM" id="SSF55729">
    <property type="entry name" value="Acyl-CoA N-acyltransferases (Nat)"/>
    <property type="match status" value="1"/>
</dbReference>
<dbReference type="CDD" id="cd04301">
    <property type="entry name" value="NAT_SF"/>
    <property type="match status" value="1"/>
</dbReference>
<proteinExistence type="predicted"/>
<reference evidence="4 5" key="2">
    <citation type="journal article" date="2018" name="Int. J. Syst. Evol. Microbiol.">
        <title>Marinobacterium aestuarii sp. nov., a benzene-degrading marine bacterium isolated from estuary sediment.</title>
        <authorList>
            <person name="Bae S.S."/>
            <person name="Jung J."/>
            <person name="Chung D."/>
            <person name="Baek K."/>
        </authorList>
    </citation>
    <scope>NUCLEOTIDE SEQUENCE [LARGE SCALE GENOMIC DNA]</scope>
    <source>
        <strain evidence="4 5">ST58-10</strain>
    </source>
</reference>
<keyword evidence="1 4" id="KW-0808">Transferase</keyword>
<dbReference type="InterPro" id="IPR000182">
    <property type="entry name" value="GNAT_dom"/>
</dbReference>